<evidence type="ECO:0000256" key="3">
    <source>
        <dbReference type="ARBA" id="ARBA00004725"/>
    </source>
</evidence>
<dbReference type="PANTHER" id="PTHR48109:SF4">
    <property type="entry name" value="DIHYDROOROTATE DEHYDROGENASE (QUINONE), MITOCHONDRIAL"/>
    <property type="match status" value="1"/>
</dbReference>
<evidence type="ECO:0000256" key="1">
    <source>
        <dbReference type="ARBA" id="ARBA00001917"/>
    </source>
</evidence>
<evidence type="ECO:0000313" key="12">
    <source>
        <dbReference type="Proteomes" id="UP000001964"/>
    </source>
</evidence>
<evidence type="ECO:0000313" key="11">
    <source>
        <dbReference type="EMBL" id="ABI64811.1"/>
    </source>
</evidence>
<keyword evidence="4" id="KW-0285">Flavoprotein</keyword>
<dbReference type="InterPro" id="IPR005720">
    <property type="entry name" value="Dihydroorotate_DH_cat"/>
</dbReference>
<evidence type="ECO:0000256" key="7">
    <source>
        <dbReference type="ARBA" id="ARBA00023002"/>
    </source>
</evidence>
<keyword evidence="5" id="KW-0288">FMN</keyword>
<comment type="pathway">
    <text evidence="3">Pyrimidine metabolism; UMP biosynthesis via de novo pathway.</text>
</comment>
<gene>
    <name evidence="11" type="ordered locus">Mmar10_0518</name>
</gene>
<dbReference type="OrthoDB" id="9802377at2"/>
<dbReference type="UniPathway" id="UPA00070"/>
<dbReference type="EC" id="1.3.5.2" evidence="9"/>
<dbReference type="GO" id="GO:0006207">
    <property type="term" value="P:'de novo' pyrimidine nucleobase biosynthetic process"/>
    <property type="evidence" value="ECO:0007669"/>
    <property type="project" value="UniProtKB-UniRule"/>
</dbReference>
<dbReference type="InterPro" id="IPR012135">
    <property type="entry name" value="Dihydroorotate_DH_1_2"/>
</dbReference>
<dbReference type="GO" id="GO:0016020">
    <property type="term" value="C:membrane"/>
    <property type="evidence" value="ECO:0007669"/>
    <property type="project" value="InterPro"/>
</dbReference>
<evidence type="ECO:0000256" key="2">
    <source>
        <dbReference type="ARBA" id="ARBA00003125"/>
    </source>
</evidence>
<dbReference type="Pfam" id="PF01180">
    <property type="entry name" value="DHO_dh"/>
    <property type="match status" value="1"/>
</dbReference>
<dbReference type="NCBIfam" id="NF003645">
    <property type="entry name" value="PRK05286.1-2"/>
    <property type="match status" value="1"/>
</dbReference>
<dbReference type="NCBIfam" id="NF003652">
    <property type="entry name" value="PRK05286.2-5"/>
    <property type="match status" value="1"/>
</dbReference>
<dbReference type="KEGG" id="mmr:Mmar10_0518"/>
<dbReference type="NCBIfam" id="TIGR01036">
    <property type="entry name" value="pyrD_sub2"/>
    <property type="match status" value="1"/>
</dbReference>
<dbReference type="EMBL" id="CP000449">
    <property type="protein sequence ID" value="ABI64811.1"/>
    <property type="molecule type" value="Genomic_DNA"/>
</dbReference>
<keyword evidence="8" id="KW-0472">Membrane</keyword>
<evidence type="ECO:0000256" key="5">
    <source>
        <dbReference type="ARBA" id="ARBA00022643"/>
    </source>
</evidence>
<dbReference type="InterPro" id="IPR005719">
    <property type="entry name" value="Dihydroorotate_DH_2"/>
</dbReference>
<dbReference type="GO" id="GO:0044205">
    <property type="term" value="P:'de novo' UMP biosynthetic process"/>
    <property type="evidence" value="ECO:0007669"/>
    <property type="project" value="UniProtKB-UniPathway"/>
</dbReference>
<reference evidence="11 12" key="1">
    <citation type="submission" date="2006-08" db="EMBL/GenBank/DDBJ databases">
        <title>Complete sequence of Maricaulis maris MCS10.</title>
        <authorList>
            <consortium name="US DOE Joint Genome Institute"/>
            <person name="Copeland A."/>
            <person name="Lucas S."/>
            <person name="Lapidus A."/>
            <person name="Barry K."/>
            <person name="Detter J.C."/>
            <person name="Glavina del Rio T."/>
            <person name="Hammon N."/>
            <person name="Israni S."/>
            <person name="Dalin E."/>
            <person name="Tice H."/>
            <person name="Pitluck S."/>
            <person name="Saunders E."/>
            <person name="Brettin T."/>
            <person name="Bruce D."/>
            <person name="Han C."/>
            <person name="Tapia R."/>
            <person name="Gilna P."/>
            <person name="Schmutz J."/>
            <person name="Larimer F."/>
            <person name="Land M."/>
            <person name="Hauser L."/>
            <person name="Kyrpides N."/>
            <person name="Mikhailova N."/>
            <person name="Viollier P."/>
            <person name="Stephens C."/>
            <person name="Richardson P."/>
        </authorList>
    </citation>
    <scope>NUCLEOTIDE SEQUENCE [LARGE SCALE GENOMIC DNA]</scope>
    <source>
        <strain evidence="11 12">MCS10</strain>
    </source>
</reference>
<keyword evidence="6" id="KW-0665">Pyrimidine biosynthesis</keyword>
<dbReference type="RefSeq" id="WP_011642458.1">
    <property type="nucleotide sequence ID" value="NC_008347.1"/>
</dbReference>
<protein>
    <recommendedName>
        <fullName evidence="9">Dihydroorotate dehydrogenase (quinone)</fullName>
        <ecNumber evidence="9">1.3.5.2</ecNumber>
    </recommendedName>
</protein>
<evidence type="ECO:0000256" key="6">
    <source>
        <dbReference type="ARBA" id="ARBA00022975"/>
    </source>
</evidence>
<dbReference type="eggNOG" id="COG0167">
    <property type="taxonomic scope" value="Bacteria"/>
</dbReference>
<dbReference type="SUPFAM" id="SSF51395">
    <property type="entry name" value="FMN-linked oxidoreductases"/>
    <property type="match status" value="1"/>
</dbReference>
<comment type="cofactor">
    <cofactor evidence="1">
        <name>FMN</name>
        <dbReference type="ChEBI" id="CHEBI:58210"/>
    </cofactor>
</comment>
<dbReference type="STRING" id="394221.Mmar10_0518"/>
<dbReference type="PANTHER" id="PTHR48109">
    <property type="entry name" value="DIHYDROOROTATE DEHYDROGENASE (QUINONE), MITOCHONDRIAL-RELATED"/>
    <property type="match status" value="1"/>
</dbReference>
<organism evidence="11 12">
    <name type="scientific">Maricaulis maris (strain MCS10)</name>
    <name type="common">Caulobacter maris</name>
    <dbReference type="NCBI Taxonomy" id="394221"/>
    <lineage>
        <taxon>Bacteria</taxon>
        <taxon>Pseudomonadati</taxon>
        <taxon>Pseudomonadota</taxon>
        <taxon>Alphaproteobacteria</taxon>
        <taxon>Maricaulales</taxon>
        <taxon>Maricaulaceae</taxon>
        <taxon>Maricaulis</taxon>
    </lineage>
</organism>
<keyword evidence="7 11" id="KW-0560">Oxidoreductase</keyword>
<evidence type="ECO:0000256" key="4">
    <source>
        <dbReference type="ARBA" id="ARBA00022630"/>
    </source>
</evidence>
<dbReference type="HOGENOM" id="CLU_013640_2_1_5"/>
<name>Q0ASC6_MARMM</name>
<dbReference type="InterPro" id="IPR050074">
    <property type="entry name" value="DHO_dehydrogenase"/>
</dbReference>
<evidence type="ECO:0000259" key="10">
    <source>
        <dbReference type="Pfam" id="PF01180"/>
    </source>
</evidence>
<dbReference type="PIRSF" id="PIRSF000164">
    <property type="entry name" value="DHO_oxidase"/>
    <property type="match status" value="1"/>
</dbReference>
<dbReference type="GO" id="GO:0106430">
    <property type="term" value="F:dihydroorotate dehydrogenase (quinone) activity"/>
    <property type="evidence" value="ECO:0007669"/>
    <property type="project" value="UniProtKB-EC"/>
</dbReference>
<dbReference type="GO" id="GO:0005737">
    <property type="term" value="C:cytoplasm"/>
    <property type="evidence" value="ECO:0007669"/>
    <property type="project" value="InterPro"/>
</dbReference>
<feature type="domain" description="Dihydroorotate dehydrogenase catalytic" evidence="10">
    <location>
        <begin position="42"/>
        <end position="328"/>
    </location>
</feature>
<dbReference type="InterPro" id="IPR013785">
    <property type="entry name" value="Aldolase_TIM"/>
</dbReference>
<accession>Q0ASC6</accession>
<evidence type="ECO:0000256" key="8">
    <source>
        <dbReference type="ARBA" id="ARBA00023136"/>
    </source>
</evidence>
<dbReference type="Gene3D" id="3.20.20.70">
    <property type="entry name" value="Aldolase class I"/>
    <property type="match status" value="1"/>
</dbReference>
<dbReference type="AlphaFoldDB" id="Q0ASC6"/>
<dbReference type="Proteomes" id="UP000001964">
    <property type="component" value="Chromosome"/>
</dbReference>
<sequence>MIHDLATRMLHGLDPETAHRVGILGLKAGLGPRQFRPDPAILRTRLVGLDLPNPVGLAAGFDKNAEAPDALLAAGFGFVECGAVTPLAQDGKPRPRIFRLDADRAVINRMGFPNQGLALFHQRLVRRSARLGVVGVNLGANLESEDRIADYVACLDALKDLAQFFTVNVSSPNTPGLRTLQSSGALDDLLAAVAAVGAKAPVFLKIAPDIEDAEADVMVAAITRHKLDGIIISNTTITRPETLVSANMGEGGGLSGPPVFARSTELVRAFRKAAGPDMAIIGVGGVSCAETAYAKIRAGANAIQLYTAMIYEGPGLIQRIKRGLVERLQVDGFASVADAVGAE</sequence>
<comment type="function">
    <text evidence="2">Catalyzes the conversion of dihydroorotate to orotate with quinone as electron acceptor.</text>
</comment>
<proteinExistence type="predicted"/>
<keyword evidence="12" id="KW-1185">Reference proteome</keyword>
<evidence type="ECO:0000256" key="9">
    <source>
        <dbReference type="NCBIfam" id="TIGR01036"/>
    </source>
</evidence>
<dbReference type="CDD" id="cd04738">
    <property type="entry name" value="DHOD_2_like"/>
    <property type="match status" value="1"/>
</dbReference>